<feature type="transmembrane region" description="Helical" evidence="1">
    <location>
        <begin position="159"/>
        <end position="179"/>
    </location>
</feature>
<keyword evidence="1" id="KW-0472">Membrane</keyword>
<keyword evidence="1" id="KW-1133">Transmembrane helix</keyword>
<dbReference type="InterPro" id="IPR000326">
    <property type="entry name" value="PAP2/HPO"/>
</dbReference>
<dbReference type="EMBL" id="UASJ01000001">
    <property type="protein sequence ID" value="SQB65677.1"/>
    <property type="molecule type" value="Genomic_DNA"/>
</dbReference>
<dbReference type="RefSeq" id="WP_004008808.1">
    <property type="nucleotide sequence ID" value="NZ_CAMUDJ010000001.1"/>
</dbReference>
<proteinExistence type="predicted"/>
<dbReference type="AlphaFoldDB" id="A0A2X2YPR4"/>
<feature type="domain" description="Phosphatidic acid phosphatase type 2/haloperoxidase" evidence="2">
    <location>
        <begin position="96"/>
        <end position="201"/>
    </location>
</feature>
<sequence length="285" mass="30131">MSEVSAPRLTRNQFFRLVAAVGCAILAAVIAQRSLHTIKGQNFDGLTRFAVSRGKPYLFGADTAALDTISMGALIALTGVVFLIAAARKRRELGIRVLVLVAGANLTTQILKHWIIHRPALGVDYQGLANSLPSGHTTVAMTAAIGIVMVVVPKWRSVAVFIGWLTGSFVGIAVMLNQWHRLSDVLTAILIAAAWGLVLTPREATNRRFGHTHRVTLLVSLAAALLGALGIAAVWLRMTDVPLSEAALQATARTSLGLATAGASVLTILGLSGLVLAMVNTQARH</sequence>
<feature type="transmembrane region" description="Helical" evidence="1">
    <location>
        <begin position="135"/>
        <end position="152"/>
    </location>
</feature>
<feature type="transmembrane region" description="Helical" evidence="1">
    <location>
        <begin position="215"/>
        <end position="236"/>
    </location>
</feature>
<dbReference type="InterPro" id="IPR036938">
    <property type="entry name" value="PAP2/HPO_sf"/>
</dbReference>
<evidence type="ECO:0000259" key="2">
    <source>
        <dbReference type="Pfam" id="PF01569"/>
    </source>
</evidence>
<feature type="transmembrane region" description="Helical" evidence="1">
    <location>
        <begin position="64"/>
        <end position="85"/>
    </location>
</feature>
<evidence type="ECO:0000313" key="3">
    <source>
        <dbReference type="EMBL" id="SQB65677.1"/>
    </source>
</evidence>
<name>A0A2X2YPR4_9ACTO</name>
<protein>
    <submittedName>
        <fullName evidence="3">PAP2 superfamily</fullName>
    </submittedName>
</protein>
<accession>A0A2X2YPR4</accession>
<feature type="transmembrane region" description="Helical" evidence="1">
    <location>
        <begin position="256"/>
        <end position="279"/>
    </location>
</feature>
<dbReference type="Pfam" id="PF01569">
    <property type="entry name" value="PAP2"/>
    <property type="match status" value="1"/>
</dbReference>
<evidence type="ECO:0000256" key="1">
    <source>
        <dbReference type="SAM" id="Phobius"/>
    </source>
</evidence>
<keyword evidence="1" id="KW-0812">Transmembrane</keyword>
<dbReference type="GeneID" id="55564982"/>
<feature type="transmembrane region" description="Helical" evidence="1">
    <location>
        <begin position="97"/>
        <end position="115"/>
    </location>
</feature>
<reference evidence="3 4" key="1">
    <citation type="submission" date="2018-06" db="EMBL/GenBank/DDBJ databases">
        <authorList>
            <consortium name="Pathogen Informatics"/>
            <person name="Doyle S."/>
        </authorList>
    </citation>
    <scope>NUCLEOTIDE SEQUENCE [LARGE SCALE GENOMIC DNA]</scope>
    <source>
        <strain evidence="3 4">NCTC11820</strain>
    </source>
</reference>
<dbReference type="Proteomes" id="UP000250245">
    <property type="component" value="Unassembled WGS sequence"/>
</dbReference>
<feature type="transmembrane region" description="Helical" evidence="1">
    <location>
        <begin position="185"/>
        <end position="203"/>
    </location>
</feature>
<dbReference type="Gene3D" id="1.20.144.10">
    <property type="entry name" value="Phosphatidic acid phosphatase type 2/haloperoxidase"/>
    <property type="match status" value="1"/>
</dbReference>
<evidence type="ECO:0000313" key="4">
    <source>
        <dbReference type="Proteomes" id="UP000250245"/>
    </source>
</evidence>
<organism evidence="3 4">
    <name type="scientific">Mobiluncus curtisii</name>
    <dbReference type="NCBI Taxonomy" id="2051"/>
    <lineage>
        <taxon>Bacteria</taxon>
        <taxon>Bacillati</taxon>
        <taxon>Actinomycetota</taxon>
        <taxon>Actinomycetes</taxon>
        <taxon>Actinomycetales</taxon>
        <taxon>Actinomycetaceae</taxon>
        <taxon>Mobiluncus</taxon>
    </lineage>
</organism>
<dbReference type="SUPFAM" id="SSF48317">
    <property type="entry name" value="Acid phosphatase/Vanadium-dependent haloperoxidase"/>
    <property type="match status" value="1"/>
</dbReference>
<gene>
    <name evidence="3" type="ORF">NCTC11820_01748</name>
</gene>